<organism evidence="9 10">
    <name type="scientific">Euroglyphus maynei</name>
    <name type="common">Mayne's house dust mite</name>
    <dbReference type="NCBI Taxonomy" id="6958"/>
    <lineage>
        <taxon>Eukaryota</taxon>
        <taxon>Metazoa</taxon>
        <taxon>Ecdysozoa</taxon>
        <taxon>Arthropoda</taxon>
        <taxon>Chelicerata</taxon>
        <taxon>Arachnida</taxon>
        <taxon>Acari</taxon>
        <taxon>Acariformes</taxon>
        <taxon>Sarcoptiformes</taxon>
        <taxon>Astigmata</taxon>
        <taxon>Psoroptidia</taxon>
        <taxon>Analgoidea</taxon>
        <taxon>Pyroglyphidae</taxon>
        <taxon>Pyroglyphinae</taxon>
        <taxon>Euroglyphus</taxon>
    </lineage>
</organism>
<dbReference type="AlphaFoldDB" id="A0A1Y3BMW2"/>
<evidence type="ECO:0000313" key="9">
    <source>
        <dbReference type="EMBL" id="OTF81268.1"/>
    </source>
</evidence>
<feature type="domain" description="Enoyl-CoA hydratase/isomerase" evidence="8">
    <location>
        <begin position="9"/>
        <end position="176"/>
    </location>
</feature>
<evidence type="ECO:0000259" key="8">
    <source>
        <dbReference type="Pfam" id="PF16113"/>
    </source>
</evidence>
<gene>
    <name evidence="9" type="ORF">BLA29_009445</name>
</gene>
<comment type="similarity">
    <text evidence="2">Belongs to the enoyl-CoA hydratase/isomerase family.</text>
</comment>
<reference evidence="9 10" key="1">
    <citation type="submission" date="2017-03" db="EMBL/GenBank/DDBJ databases">
        <title>Genome Survey of Euroglyphus maynei.</title>
        <authorList>
            <person name="Arlian L.G."/>
            <person name="Morgan M.S."/>
            <person name="Rider S.D."/>
        </authorList>
    </citation>
    <scope>NUCLEOTIDE SEQUENCE [LARGE SCALE GENOMIC DNA]</scope>
    <source>
        <strain evidence="9">Arlian Lab</strain>
        <tissue evidence="9">Whole body</tissue>
    </source>
</reference>
<evidence type="ECO:0000313" key="10">
    <source>
        <dbReference type="Proteomes" id="UP000194236"/>
    </source>
</evidence>
<dbReference type="GO" id="GO:0003860">
    <property type="term" value="F:3-hydroxyisobutyryl-CoA hydrolase activity"/>
    <property type="evidence" value="ECO:0007669"/>
    <property type="project" value="UniProtKB-EC"/>
</dbReference>
<dbReference type="Gene3D" id="3.90.226.10">
    <property type="entry name" value="2-enoyl-CoA Hydratase, Chain A, domain 1"/>
    <property type="match status" value="1"/>
</dbReference>
<dbReference type="Pfam" id="PF16113">
    <property type="entry name" value="ECH_2"/>
    <property type="match status" value="1"/>
</dbReference>
<evidence type="ECO:0000256" key="6">
    <source>
        <dbReference type="ARBA" id="ARBA00024871"/>
    </source>
</evidence>
<feature type="non-terminal residue" evidence="9">
    <location>
        <position position="1"/>
    </location>
</feature>
<evidence type="ECO:0000256" key="3">
    <source>
        <dbReference type="ARBA" id="ARBA00011915"/>
    </source>
</evidence>
<dbReference type="OrthoDB" id="1737613at2759"/>
<comment type="caution">
    <text evidence="9">The sequence shown here is derived from an EMBL/GenBank/DDBJ whole genome shotgun (WGS) entry which is preliminary data.</text>
</comment>
<accession>A0A1Y3BMW2</accession>
<dbReference type="InterPro" id="IPR032259">
    <property type="entry name" value="HIBYL-CoA-H"/>
</dbReference>
<proteinExistence type="inferred from homology"/>
<evidence type="ECO:0000256" key="4">
    <source>
        <dbReference type="ARBA" id="ARBA00016714"/>
    </source>
</evidence>
<comment type="catalytic activity">
    <reaction evidence="1">
        <text>3-hydroxy-2-methylpropanoyl-CoA + H2O = 3-hydroxy-2-methylpropanoate + CoA + H(+)</text>
        <dbReference type="Rhea" id="RHEA:20888"/>
        <dbReference type="ChEBI" id="CHEBI:11805"/>
        <dbReference type="ChEBI" id="CHEBI:15377"/>
        <dbReference type="ChEBI" id="CHEBI:15378"/>
        <dbReference type="ChEBI" id="CHEBI:57287"/>
        <dbReference type="ChEBI" id="CHEBI:57340"/>
        <dbReference type="EC" id="3.1.2.4"/>
    </reaction>
</comment>
<dbReference type="GO" id="GO:0006574">
    <property type="term" value="P:L-valine catabolic process"/>
    <property type="evidence" value="ECO:0007669"/>
    <property type="project" value="UniProtKB-UniPathway"/>
</dbReference>
<protein>
    <recommendedName>
        <fullName evidence="4">3-hydroxyisobutyryl-CoA hydrolase, mitochondrial</fullName>
        <ecNumber evidence="3">3.1.2.4</ecNumber>
    </recommendedName>
    <alternativeName>
        <fullName evidence="7">3-hydroxyisobutyryl-coenzyme A hydrolase</fullName>
    </alternativeName>
</protein>
<dbReference type="Proteomes" id="UP000194236">
    <property type="component" value="Unassembled WGS sequence"/>
</dbReference>
<evidence type="ECO:0000256" key="1">
    <source>
        <dbReference type="ARBA" id="ARBA00001709"/>
    </source>
</evidence>
<dbReference type="EC" id="3.1.2.4" evidence="3"/>
<dbReference type="InterPro" id="IPR029045">
    <property type="entry name" value="ClpP/crotonase-like_dom_sf"/>
</dbReference>
<feature type="non-terminal residue" evidence="9">
    <location>
        <position position="176"/>
    </location>
</feature>
<comment type="function">
    <text evidence="6">Hydrolyzes 3-hydroxyisobutyryl-CoA (HIBYL-CoA), a saline catabolite. Has high activity toward isobutyryl-CoA. Could be an isobutyryl-CoA dehydrogenase that functions in valine catabolism. Also hydrolyzes 3-hydroxypropanoyl-CoA.</text>
</comment>
<name>A0A1Y3BMW2_EURMA</name>
<evidence type="ECO:0000256" key="2">
    <source>
        <dbReference type="ARBA" id="ARBA00005254"/>
    </source>
</evidence>
<sequence>IAERGPNSELSRNFFREEYTLNHKISVLGVPYIALINGICMGGGVGVSIHGPFRVATENTIVAMPETQIGFFCDVGGSYFLPKLPGNLGFYLGLTGRRLKGLDIQKAGLATHFVPSSHLLALENDLYRIEDANAAKISHLLSKYQEQWKDEYKQEFSLKPYIGRINLAFNADSVEQ</sequence>
<dbReference type="UniPathway" id="UPA00362"/>
<evidence type="ECO:0000256" key="5">
    <source>
        <dbReference type="ARBA" id="ARBA00022801"/>
    </source>
</evidence>
<dbReference type="EMBL" id="MUJZ01014473">
    <property type="protein sequence ID" value="OTF81268.1"/>
    <property type="molecule type" value="Genomic_DNA"/>
</dbReference>
<dbReference type="InterPro" id="IPR045004">
    <property type="entry name" value="ECH_dom"/>
</dbReference>
<dbReference type="GO" id="GO:0005739">
    <property type="term" value="C:mitochondrion"/>
    <property type="evidence" value="ECO:0007669"/>
    <property type="project" value="TreeGrafter"/>
</dbReference>
<keyword evidence="10" id="KW-1185">Reference proteome</keyword>
<dbReference type="SUPFAM" id="SSF52096">
    <property type="entry name" value="ClpP/crotonase"/>
    <property type="match status" value="1"/>
</dbReference>
<dbReference type="CDD" id="cd06558">
    <property type="entry name" value="crotonase-like"/>
    <property type="match status" value="1"/>
</dbReference>
<dbReference type="PANTHER" id="PTHR43176:SF3">
    <property type="entry name" value="3-HYDROXYISOBUTYRYL-COA HYDROLASE, MITOCHONDRIAL"/>
    <property type="match status" value="1"/>
</dbReference>
<evidence type="ECO:0000256" key="7">
    <source>
        <dbReference type="ARBA" id="ARBA00031181"/>
    </source>
</evidence>
<dbReference type="PANTHER" id="PTHR43176">
    <property type="entry name" value="3-HYDROXYISOBUTYRYL-COA HYDROLASE-RELATED"/>
    <property type="match status" value="1"/>
</dbReference>
<keyword evidence="5 9" id="KW-0378">Hydrolase</keyword>